<reference evidence="5" key="1">
    <citation type="journal article" date="2013" name="Genetics">
        <title>The draft genome and transcriptome of Panagrellus redivivus are shaped by the harsh demands of a free-living lifestyle.</title>
        <authorList>
            <person name="Srinivasan J."/>
            <person name="Dillman A.R."/>
            <person name="Macchietto M.G."/>
            <person name="Heikkinen L."/>
            <person name="Lakso M."/>
            <person name="Fracchia K.M."/>
            <person name="Antoshechkin I."/>
            <person name="Mortazavi A."/>
            <person name="Wong G."/>
            <person name="Sternberg P.W."/>
        </authorList>
    </citation>
    <scope>NUCLEOTIDE SEQUENCE [LARGE SCALE GENOMIC DNA]</scope>
    <source>
        <strain evidence="5">MT8872</strain>
    </source>
</reference>
<evidence type="ECO:0000259" key="4">
    <source>
        <dbReference type="PROSITE" id="PS51891"/>
    </source>
</evidence>
<dbReference type="PANTHER" id="PTHR28620:SF1">
    <property type="entry name" value="CENP-V_GFA DOMAIN-CONTAINING PROTEIN"/>
    <property type="match status" value="1"/>
</dbReference>
<dbReference type="InterPro" id="IPR006913">
    <property type="entry name" value="CENP-V/GFA"/>
</dbReference>
<evidence type="ECO:0000256" key="2">
    <source>
        <dbReference type="ARBA" id="ARBA00022723"/>
    </source>
</evidence>
<dbReference type="SUPFAM" id="SSF51316">
    <property type="entry name" value="Mss4-like"/>
    <property type="match status" value="1"/>
</dbReference>
<sequence length="128" mass="14345">MTSTTSEPVEIVDHYGSCHCGAVKWRFRGPTVLNALTCNCSICTKKNNVCYAVENPNDFELLQGADNITTYEFNTKTAKHMFCKTCGVQSFYKQRVVPARTAIVVYCIDGDTVKKVNVTETFKGKDWV</sequence>
<comment type="similarity">
    <text evidence="1">Belongs to the Gfa family.</text>
</comment>
<dbReference type="Proteomes" id="UP000492821">
    <property type="component" value="Unassembled WGS sequence"/>
</dbReference>
<evidence type="ECO:0000256" key="1">
    <source>
        <dbReference type="ARBA" id="ARBA00005495"/>
    </source>
</evidence>
<keyword evidence="2" id="KW-0479">Metal-binding</keyword>
<feature type="domain" description="CENP-V/GFA" evidence="4">
    <location>
        <begin position="14"/>
        <end position="128"/>
    </location>
</feature>
<accession>A0A7E4W4M6</accession>
<keyword evidence="3" id="KW-0862">Zinc</keyword>
<dbReference type="GO" id="GO:0016846">
    <property type="term" value="F:carbon-sulfur lyase activity"/>
    <property type="evidence" value="ECO:0007669"/>
    <property type="project" value="InterPro"/>
</dbReference>
<dbReference type="PANTHER" id="PTHR28620">
    <property type="entry name" value="CENTROMERE PROTEIN V"/>
    <property type="match status" value="1"/>
</dbReference>
<reference evidence="6" key="2">
    <citation type="submission" date="2020-10" db="UniProtKB">
        <authorList>
            <consortium name="WormBaseParasite"/>
        </authorList>
    </citation>
    <scope>IDENTIFICATION</scope>
</reference>
<proteinExistence type="inferred from homology"/>
<dbReference type="WBParaSite" id="Pan_g7294.t1">
    <property type="protein sequence ID" value="Pan_g7294.t1"/>
    <property type="gene ID" value="Pan_g7294"/>
</dbReference>
<dbReference type="InterPro" id="IPR052355">
    <property type="entry name" value="CENP-V-like"/>
</dbReference>
<dbReference type="PROSITE" id="PS51891">
    <property type="entry name" value="CENP_V_GFA"/>
    <property type="match status" value="1"/>
</dbReference>
<keyword evidence="5" id="KW-1185">Reference proteome</keyword>
<dbReference type="Pfam" id="PF04828">
    <property type="entry name" value="GFA"/>
    <property type="match status" value="1"/>
</dbReference>
<organism evidence="5 6">
    <name type="scientific">Panagrellus redivivus</name>
    <name type="common">Microworm</name>
    <dbReference type="NCBI Taxonomy" id="6233"/>
    <lineage>
        <taxon>Eukaryota</taxon>
        <taxon>Metazoa</taxon>
        <taxon>Ecdysozoa</taxon>
        <taxon>Nematoda</taxon>
        <taxon>Chromadorea</taxon>
        <taxon>Rhabditida</taxon>
        <taxon>Tylenchina</taxon>
        <taxon>Panagrolaimomorpha</taxon>
        <taxon>Panagrolaimoidea</taxon>
        <taxon>Panagrolaimidae</taxon>
        <taxon>Panagrellus</taxon>
    </lineage>
</organism>
<evidence type="ECO:0000256" key="3">
    <source>
        <dbReference type="ARBA" id="ARBA00022833"/>
    </source>
</evidence>
<dbReference type="GO" id="GO:0046872">
    <property type="term" value="F:metal ion binding"/>
    <property type="evidence" value="ECO:0007669"/>
    <property type="project" value="UniProtKB-KW"/>
</dbReference>
<protein>
    <submittedName>
        <fullName evidence="6">CENP-V/GFA domain-containing protein</fullName>
    </submittedName>
</protein>
<evidence type="ECO:0000313" key="5">
    <source>
        <dbReference type="Proteomes" id="UP000492821"/>
    </source>
</evidence>
<dbReference type="InterPro" id="IPR011057">
    <property type="entry name" value="Mss4-like_sf"/>
</dbReference>
<evidence type="ECO:0000313" key="6">
    <source>
        <dbReference type="WBParaSite" id="Pan_g7294.t1"/>
    </source>
</evidence>
<dbReference type="Gene3D" id="2.170.150.70">
    <property type="match status" value="1"/>
</dbReference>
<name>A0A7E4W4M6_PANRE</name>
<dbReference type="AlphaFoldDB" id="A0A7E4W4M6"/>